<keyword evidence="1" id="KW-0472">Membrane</keyword>
<accession>W7LHQ6</accession>
<evidence type="ECO:0000256" key="1">
    <source>
        <dbReference type="SAM" id="Phobius"/>
    </source>
</evidence>
<sequence>MENDNGKYGCLIFVIIIIIAVNVVNFFDPDAHNERYGDDEPESNGNYINEDDYRMCIELGGNGNSCN</sequence>
<comment type="caution">
    <text evidence="2">The sequence shown here is derived from an EMBL/GenBank/DDBJ whole genome shotgun (WGS) entry which is preliminary data.</text>
</comment>
<gene>
    <name evidence="2" type="ORF">PBF_08653</name>
</gene>
<keyword evidence="1" id="KW-1133">Transmembrane helix</keyword>
<evidence type="ECO:0000313" key="3">
    <source>
        <dbReference type="Proteomes" id="UP000019270"/>
    </source>
</evidence>
<dbReference type="EMBL" id="APVL01000005">
    <property type="protein sequence ID" value="EWG11609.1"/>
    <property type="molecule type" value="Genomic_DNA"/>
</dbReference>
<reference evidence="3" key="1">
    <citation type="submission" date="2013-03" db="EMBL/GenBank/DDBJ databases">
        <title>Draft genome sequence of Bacillus firmus DS1.</title>
        <authorList>
            <person name="Peng D."/>
            <person name="Zhu L."/>
            <person name="Sun M."/>
        </authorList>
    </citation>
    <scope>NUCLEOTIDE SEQUENCE [LARGE SCALE GENOMIC DNA]</scope>
    <source>
        <strain evidence="3">DS1</strain>
    </source>
</reference>
<protein>
    <submittedName>
        <fullName evidence="2">Uncharacterized protein</fullName>
    </submittedName>
</protein>
<proteinExistence type="predicted"/>
<organism evidence="2 3">
    <name type="scientific">Cytobacillus firmus DS1</name>
    <dbReference type="NCBI Taxonomy" id="1307436"/>
    <lineage>
        <taxon>Bacteria</taxon>
        <taxon>Bacillati</taxon>
        <taxon>Bacillota</taxon>
        <taxon>Bacilli</taxon>
        <taxon>Bacillales</taxon>
        <taxon>Bacillaceae</taxon>
        <taxon>Cytobacillus</taxon>
    </lineage>
</organism>
<feature type="transmembrane region" description="Helical" evidence="1">
    <location>
        <begin position="6"/>
        <end position="27"/>
    </location>
</feature>
<keyword evidence="1" id="KW-0812">Transmembrane</keyword>
<evidence type="ECO:0000313" key="2">
    <source>
        <dbReference type="EMBL" id="EWG11609.1"/>
    </source>
</evidence>
<dbReference type="AlphaFoldDB" id="W7LHQ6"/>
<dbReference type="RefSeq" id="WP_035329292.1">
    <property type="nucleotide sequence ID" value="NZ_APVL01000005.1"/>
</dbReference>
<reference evidence="2 3" key="2">
    <citation type="journal article" date="2016" name="Sci. Rep.">
        <title>A novel serine protease, Sep1, from Bacillus firmus DS-1 has nematicidal activity and degrades multiple intestinal-associated nematode proteins.</title>
        <authorList>
            <person name="Geng C."/>
            <person name="Nie X."/>
            <person name="Tang Z."/>
            <person name="Zhang Y."/>
            <person name="Lin J."/>
            <person name="Sun M."/>
            <person name="Peng D."/>
        </authorList>
    </citation>
    <scope>NUCLEOTIDE SEQUENCE [LARGE SCALE GENOMIC DNA]</scope>
    <source>
        <strain evidence="2 3">DS1</strain>
    </source>
</reference>
<name>W7LHQ6_CYTFI</name>
<dbReference type="Proteomes" id="UP000019270">
    <property type="component" value="Unassembled WGS sequence"/>
</dbReference>